<dbReference type="EC" id="2.3.2.27" evidence="2"/>
<dbReference type="OrthoDB" id="8062037at2759"/>
<proteinExistence type="predicted"/>
<dbReference type="PANTHER" id="PTHR22937:SF104">
    <property type="entry name" value="RING-TYPE E3 UBIQUITIN TRANSFERASE"/>
    <property type="match status" value="1"/>
</dbReference>
<dbReference type="InterPro" id="IPR001841">
    <property type="entry name" value="Znf_RING"/>
</dbReference>
<feature type="compositionally biased region" description="Polar residues" evidence="9">
    <location>
        <begin position="25"/>
        <end position="43"/>
    </location>
</feature>
<dbReference type="STRING" id="15368.I1HGE2"/>
<dbReference type="KEGG" id="bdi:100822224"/>
<dbReference type="Gramene" id="KQK04868">
    <property type="protein sequence ID" value="KQK04868"/>
    <property type="gene ID" value="BRADI_2g16490v3"/>
</dbReference>
<feature type="compositionally biased region" description="Polar residues" evidence="9">
    <location>
        <begin position="196"/>
        <end position="208"/>
    </location>
</feature>
<evidence type="ECO:0000256" key="5">
    <source>
        <dbReference type="ARBA" id="ARBA00022771"/>
    </source>
</evidence>
<dbReference type="Proteomes" id="UP000008810">
    <property type="component" value="Chromosome 2"/>
</dbReference>
<evidence type="ECO:0000313" key="12">
    <source>
        <dbReference type="EnsemblPlants" id="KQK04868"/>
    </source>
</evidence>
<dbReference type="RefSeq" id="XP_003567898.1">
    <property type="nucleotide sequence ID" value="XM_003567850.4"/>
</dbReference>
<feature type="compositionally biased region" description="Low complexity" evidence="9">
    <location>
        <begin position="173"/>
        <end position="184"/>
    </location>
</feature>
<dbReference type="RefSeq" id="XP_024314717.1">
    <property type="nucleotide sequence ID" value="XM_024458949.1"/>
</dbReference>
<dbReference type="PANTHER" id="PTHR22937">
    <property type="entry name" value="E3 UBIQUITIN-PROTEIN LIGASE RNF165"/>
    <property type="match status" value="1"/>
</dbReference>
<keyword evidence="7" id="KW-0862">Zinc</keyword>
<dbReference type="HOGENOM" id="CLU_020342_0_0_1"/>
<evidence type="ECO:0000256" key="7">
    <source>
        <dbReference type="ARBA" id="ARBA00022833"/>
    </source>
</evidence>
<dbReference type="GO" id="GO:0061630">
    <property type="term" value="F:ubiquitin protein ligase activity"/>
    <property type="evidence" value="ECO:0000318"/>
    <property type="project" value="GO_Central"/>
</dbReference>
<keyword evidence="4" id="KW-0479">Metal-binding</keyword>
<dbReference type="EnsemblPlants" id="KQK04868">
    <property type="protein sequence ID" value="KQK04868"/>
    <property type="gene ID" value="BRADI_2g16490v3"/>
</dbReference>
<reference evidence="12" key="3">
    <citation type="submission" date="2018-08" db="UniProtKB">
        <authorList>
            <consortium name="EnsemblPlants"/>
        </authorList>
    </citation>
    <scope>IDENTIFICATION</scope>
    <source>
        <strain evidence="12">cv. Bd21</strain>
    </source>
</reference>
<reference evidence="11 12" key="1">
    <citation type="journal article" date="2010" name="Nature">
        <title>Genome sequencing and analysis of the model grass Brachypodium distachyon.</title>
        <authorList>
            <consortium name="International Brachypodium Initiative"/>
        </authorList>
    </citation>
    <scope>NUCLEOTIDE SEQUENCE [LARGE SCALE GENOMIC DNA]</scope>
    <source>
        <strain evidence="11">Bd21</strain>
        <strain evidence="12">cv. Bd21</strain>
    </source>
</reference>
<dbReference type="SMART" id="SM00184">
    <property type="entry name" value="RING"/>
    <property type="match status" value="1"/>
</dbReference>
<evidence type="ECO:0000313" key="13">
    <source>
        <dbReference type="Proteomes" id="UP000008810"/>
    </source>
</evidence>
<dbReference type="AlphaFoldDB" id="I1HGE2"/>
<dbReference type="OMA" id="NYVGQAY"/>
<dbReference type="PROSITE" id="PS50089">
    <property type="entry name" value="ZF_RING_2"/>
    <property type="match status" value="1"/>
</dbReference>
<feature type="region of interest" description="Disordered" evidence="9">
    <location>
        <begin position="1"/>
        <end position="51"/>
    </location>
</feature>
<evidence type="ECO:0000256" key="6">
    <source>
        <dbReference type="ARBA" id="ARBA00022786"/>
    </source>
</evidence>
<keyword evidence="6" id="KW-0833">Ubl conjugation pathway</keyword>
<feature type="domain" description="RING-type" evidence="10">
    <location>
        <begin position="466"/>
        <end position="507"/>
    </location>
</feature>
<sequence length="518" mass="55879">MSHRNMAWTHQVADPESERGLIQVQPGTSNDVGSGSSFSNQGAQVGFGVPGNATNTGVRDLRSYYEGTNNQRQHVQNAYQSVGVDQSSVYPSTMYNPCFPMPATNRYVSHTQSVGVGNPLGVGVGNPQHSPLYHQVATGTMGESSGSSNFGDTDREFIKRKNAVAETGHHSVHGFASSSSSAHVPQNPTHGPWNASFESHVSPNTASTDGLGRPNPMAAHPTLVHPGNYVVPAGHMATNAITDGVPHWGCHIAANGIAEGVPHWAFSVAHPPGQFVHRGTVGMPNGSLQDYQAGPSAIRHGPLPHFSQIPLHSMQTPALLNHIQMQGPQRPSNAVHGVNPSGIGPTLDPRILAFSSNPGLNIGPPIHRFHTNQVNNGSLRMMPYENAASMDLSRFYEARHVIDEHLDMGLDIDNMTYEELVALEEQIGDVNTGLAESYIRENLRLSRYVLGSDCMPDQSPEENDACIICQEEYQAKELIGTLDCGHKYHGACIARWLMVKNLCPICKTTALPTDRRSG</sequence>
<keyword evidence="3" id="KW-0808">Transferase</keyword>
<evidence type="ECO:0000256" key="4">
    <source>
        <dbReference type="ARBA" id="ARBA00022723"/>
    </source>
</evidence>
<comment type="catalytic activity">
    <reaction evidence="1">
        <text>S-ubiquitinyl-[E2 ubiquitin-conjugating enzyme]-L-cysteine + [acceptor protein]-L-lysine = [E2 ubiquitin-conjugating enzyme]-L-cysteine + N(6)-ubiquitinyl-[acceptor protein]-L-lysine.</text>
        <dbReference type="EC" id="2.3.2.27"/>
    </reaction>
</comment>
<reference evidence="11" key="2">
    <citation type="submission" date="2017-06" db="EMBL/GenBank/DDBJ databases">
        <title>WGS assembly of Brachypodium distachyon.</title>
        <authorList>
            <consortium name="The International Brachypodium Initiative"/>
            <person name="Lucas S."/>
            <person name="Harmon-Smith M."/>
            <person name="Lail K."/>
            <person name="Tice H."/>
            <person name="Grimwood J."/>
            <person name="Bruce D."/>
            <person name="Barry K."/>
            <person name="Shu S."/>
            <person name="Lindquist E."/>
            <person name="Wang M."/>
            <person name="Pitluck S."/>
            <person name="Vogel J.P."/>
            <person name="Garvin D.F."/>
            <person name="Mockler T.C."/>
            <person name="Schmutz J."/>
            <person name="Rokhsar D."/>
            <person name="Bevan M.W."/>
        </authorList>
    </citation>
    <scope>NUCLEOTIDE SEQUENCE</scope>
    <source>
        <strain evidence="11">Bd21</strain>
    </source>
</reference>
<dbReference type="GO" id="GO:0008270">
    <property type="term" value="F:zinc ion binding"/>
    <property type="evidence" value="ECO:0007669"/>
    <property type="project" value="UniProtKB-KW"/>
</dbReference>
<dbReference type="EMBL" id="CM000881">
    <property type="protein sequence ID" value="KQK04868.1"/>
    <property type="molecule type" value="Genomic_DNA"/>
</dbReference>
<evidence type="ECO:0000256" key="3">
    <source>
        <dbReference type="ARBA" id="ARBA00022679"/>
    </source>
</evidence>
<evidence type="ECO:0000313" key="11">
    <source>
        <dbReference type="EMBL" id="KQK04868.1"/>
    </source>
</evidence>
<dbReference type="eggNOG" id="KOG0800">
    <property type="taxonomic scope" value="Eukaryota"/>
</dbReference>
<dbReference type="InterPro" id="IPR045191">
    <property type="entry name" value="MBR1/2-like"/>
</dbReference>
<name>I1HGE2_BRADI</name>
<dbReference type="InterPro" id="IPR013083">
    <property type="entry name" value="Znf_RING/FYVE/PHD"/>
</dbReference>
<accession>I1HGE2</accession>
<feature type="region of interest" description="Disordered" evidence="9">
    <location>
        <begin position="172"/>
        <end position="219"/>
    </location>
</feature>
<evidence type="ECO:0000256" key="8">
    <source>
        <dbReference type="PROSITE-ProRule" id="PRU00175"/>
    </source>
</evidence>
<dbReference type="Pfam" id="PF13639">
    <property type="entry name" value="zf-RING_2"/>
    <property type="match status" value="1"/>
</dbReference>
<keyword evidence="13" id="KW-1185">Reference proteome</keyword>
<evidence type="ECO:0000256" key="1">
    <source>
        <dbReference type="ARBA" id="ARBA00000900"/>
    </source>
</evidence>
<dbReference type="Gene3D" id="3.30.40.10">
    <property type="entry name" value="Zinc/RING finger domain, C3HC4 (zinc finger)"/>
    <property type="match status" value="1"/>
</dbReference>
<evidence type="ECO:0000256" key="9">
    <source>
        <dbReference type="SAM" id="MobiDB-lite"/>
    </source>
</evidence>
<protein>
    <recommendedName>
        <fullName evidence="2">RING-type E3 ubiquitin transferase</fullName>
        <ecNumber evidence="2">2.3.2.27</ecNumber>
    </recommendedName>
</protein>
<evidence type="ECO:0000256" key="2">
    <source>
        <dbReference type="ARBA" id="ARBA00012483"/>
    </source>
</evidence>
<gene>
    <name evidence="12" type="primary">LOC100822224</name>
    <name evidence="11" type="ORF">BRADI_2g16490v3</name>
</gene>
<keyword evidence="5 8" id="KW-0863">Zinc-finger</keyword>
<dbReference type="FunFam" id="3.30.40.10:FF:000467">
    <property type="entry name" value="C-terminal zinc-finger"/>
    <property type="match status" value="1"/>
</dbReference>
<evidence type="ECO:0000259" key="10">
    <source>
        <dbReference type="PROSITE" id="PS50089"/>
    </source>
</evidence>
<dbReference type="SUPFAM" id="SSF57850">
    <property type="entry name" value="RING/U-box"/>
    <property type="match status" value="1"/>
</dbReference>
<organism evidence="12">
    <name type="scientific">Brachypodium distachyon</name>
    <name type="common">Purple false brome</name>
    <name type="synonym">Trachynia distachya</name>
    <dbReference type="NCBI Taxonomy" id="15368"/>
    <lineage>
        <taxon>Eukaryota</taxon>
        <taxon>Viridiplantae</taxon>
        <taxon>Streptophyta</taxon>
        <taxon>Embryophyta</taxon>
        <taxon>Tracheophyta</taxon>
        <taxon>Spermatophyta</taxon>
        <taxon>Magnoliopsida</taxon>
        <taxon>Liliopsida</taxon>
        <taxon>Poales</taxon>
        <taxon>Poaceae</taxon>
        <taxon>BOP clade</taxon>
        <taxon>Pooideae</taxon>
        <taxon>Stipodae</taxon>
        <taxon>Brachypodieae</taxon>
        <taxon>Brachypodium</taxon>
    </lineage>
</organism>
<dbReference type="GeneID" id="100822224"/>